<dbReference type="SMART" id="SM00530">
    <property type="entry name" value="HTH_XRE"/>
    <property type="match status" value="1"/>
</dbReference>
<name>A0A1Y5SNW1_9RHOB</name>
<evidence type="ECO:0000313" key="3">
    <source>
        <dbReference type="Proteomes" id="UP000193077"/>
    </source>
</evidence>
<proteinExistence type="predicted"/>
<organism evidence="2 3">
    <name type="scientific">Falsiruegeria litorea R37</name>
    <dbReference type="NCBI Taxonomy" id="1200284"/>
    <lineage>
        <taxon>Bacteria</taxon>
        <taxon>Pseudomonadati</taxon>
        <taxon>Pseudomonadota</taxon>
        <taxon>Alphaproteobacteria</taxon>
        <taxon>Rhodobacterales</taxon>
        <taxon>Roseobacteraceae</taxon>
        <taxon>Falsiruegeria</taxon>
    </lineage>
</organism>
<sequence length="120" mass="13533">MALGISQVELGRAIGVRFQQVQKYESGVNRVSASRLWMIAETLDLHISHFFEEEPLLPSPLSKPFRRPANSGKTRDEQATKELIDFFTDLSAEQKHAVLTIIKNMSARSHPSRSKIDIEG</sequence>
<dbReference type="GO" id="GO:0003677">
    <property type="term" value="F:DNA binding"/>
    <property type="evidence" value="ECO:0007669"/>
    <property type="project" value="InterPro"/>
</dbReference>
<dbReference type="PROSITE" id="PS50943">
    <property type="entry name" value="HTH_CROC1"/>
    <property type="match status" value="1"/>
</dbReference>
<keyword evidence="3" id="KW-1185">Reference proteome</keyword>
<evidence type="ECO:0000313" key="2">
    <source>
        <dbReference type="EMBL" id="SLN45023.1"/>
    </source>
</evidence>
<evidence type="ECO:0000259" key="1">
    <source>
        <dbReference type="PROSITE" id="PS50943"/>
    </source>
</evidence>
<dbReference type="Pfam" id="PF01381">
    <property type="entry name" value="HTH_3"/>
    <property type="match status" value="1"/>
</dbReference>
<gene>
    <name evidence="2" type="ORF">TRL7639_02419</name>
</gene>
<dbReference type="Proteomes" id="UP000193077">
    <property type="component" value="Unassembled WGS sequence"/>
</dbReference>
<feature type="domain" description="HTH cro/C1-type" evidence="1">
    <location>
        <begin position="2"/>
        <end position="50"/>
    </location>
</feature>
<protein>
    <submittedName>
        <fullName evidence="2">Helix-turn-helix protein</fullName>
    </submittedName>
</protein>
<dbReference type="CDD" id="cd00093">
    <property type="entry name" value="HTH_XRE"/>
    <property type="match status" value="1"/>
</dbReference>
<dbReference type="EMBL" id="FWFO01000001">
    <property type="protein sequence ID" value="SLN45023.1"/>
    <property type="molecule type" value="Genomic_DNA"/>
</dbReference>
<accession>A0A1Y5SNW1</accession>
<dbReference type="Gene3D" id="1.10.260.40">
    <property type="entry name" value="lambda repressor-like DNA-binding domains"/>
    <property type="match status" value="1"/>
</dbReference>
<dbReference type="AlphaFoldDB" id="A0A1Y5SNW1"/>
<dbReference type="InterPro" id="IPR001387">
    <property type="entry name" value="Cro/C1-type_HTH"/>
</dbReference>
<reference evidence="2 3" key="1">
    <citation type="submission" date="2017-03" db="EMBL/GenBank/DDBJ databases">
        <authorList>
            <person name="Afonso C.L."/>
            <person name="Miller P.J."/>
            <person name="Scott M.A."/>
            <person name="Spackman E."/>
            <person name="Goraichik I."/>
            <person name="Dimitrov K.M."/>
            <person name="Suarez D.L."/>
            <person name="Swayne D.E."/>
        </authorList>
    </citation>
    <scope>NUCLEOTIDE SEQUENCE [LARGE SCALE GENOMIC DNA]</scope>
    <source>
        <strain evidence="2 3">CECT 7639</strain>
    </source>
</reference>
<dbReference type="SUPFAM" id="SSF47413">
    <property type="entry name" value="lambda repressor-like DNA-binding domains"/>
    <property type="match status" value="1"/>
</dbReference>
<dbReference type="InterPro" id="IPR010982">
    <property type="entry name" value="Lambda_DNA-bd_dom_sf"/>
</dbReference>